<keyword evidence="6" id="KW-0624">Polysaccharide degradation</keyword>
<dbReference type="GO" id="GO:0016301">
    <property type="term" value="F:kinase activity"/>
    <property type="evidence" value="ECO:0007669"/>
    <property type="project" value="UniProtKB-KW"/>
</dbReference>
<dbReference type="Pfam" id="PF00069">
    <property type="entry name" value="Pkinase"/>
    <property type="match status" value="1"/>
</dbReference>
<feature type="compositionally biased region" description="Low complexity" evidence="7">
    <location>
        <begin position="424"/>
        <end position="439"/>
    </location>
</feature>
<feature type="compositionally biased region" description="Low complexity" evidence="7">
    <location>
        <begin position="630"/>
        <end position="640"/>
    </location>
</feature>
<evidence type="ECO:0000256" key="1">
    <source>
        <dbReference type="ARBA" id="ARBA00022679"/>
    </source>
</evidence>
<feature type="compositionally biased region" description="Low complexity" evidence="7">
    <location>
        <begin position="812"/>
        <end position="828"/>
    </location>
</feature>
<keyword evidence="5" id="KW-0326">Glycosidase</keyword>
<dbReference type="Gene3D" id="1.10.510.10">
    <property type="entry name" value="Transferase(Phosphotransferase) domain 1"/>
    <property type="match status" value="1"/>
</dbReference>
<reference evidence="11" key="1">
    <citation type="journal article" date="2019" name="Int. J. Syst. Evol. Microbiol.">
        <title>The Global Catalogue of Microorganisms (GCM) 10K type strain sequencing project: providing services to taxonomists for standard genome sequencing and annotation.</title>
        <authorList>
            <consortium name="The Broad Institute Genomics Platform"/>
            <consortium name="The Broad Institute Genome Sequencing Center for Infectious Disease"/>
            <person name="Wu L."/>
            <person name="Ma J."/>
        </authorList>
    </citation>
    <scope>NUCLEOTIDE SEQUENCE [LARGE SCALE GENOMIC DNA]</scope>
    <source>
        <strain evidence="11">CGMCC 4.7304</strain>
    </source>
</reference>
<feature type="domain" description="Protein kinase" evidence="8">
    <location>
        <begin position="18"/>
        <end position="278"/>
    </location>
</feature>
<sequence length="964" mass="97174">MGDAPSRAGDAVLNVPGVFAPQPLYCGDDSVLYRARRNPGGTRVVVKFARARGPREERDEIELWRMHSSNRGVHSLLQHGTAGDGRPYAVMEDCPDGDYRRILAEQGPVAVAEAVAVGTAVAGALAAVHARGLLHHAVAPENILRARFGPALIDFGSALPRDHPFPPAHHRDGAVEHVPPEQLAGALPGPASDVYRLASTVWTLLAGHPPFADGAGEAAEEAQRGAPAASYRVRVLGSAPPRVPREDVPERIQDVLRRALAADPAERVGDAAAFASLLRGEDAADPAEAPPPLPTTRRPGPRPDHRPPPGTAPAALSPGRRRLQQTAAAAGTGVRDTGVPEPPAHRDTAVHQEPAGAESVPPNTPERGTGPSADTLPPPSGPDTGPWAPPPPEHHSGPPLHATEAPIGEHKHEGPPAGTRTPNAPADQAHPGAAHADQAPPDPARGSPEHPAVPVPGTAENPVDEHGPKKTPEAGIGAPPTRLGGQADPGADGWTPQTPERPAVPALGVAEGPVGEHRRERPAGADALPPQSGTDTGPWAPPPPERPSNAPLHATETPVEGHGHEGPPAAGSGAPGTHADPAPPDFARGSPEHPANPLLATDDPSSEHRRERPPGTGLPFPEPLPPPVPAAEVASSPALLPHERSAGPGPGPARSAAADAPDRDASGAEDSRRHAGSAAGADGHSLPEPSGDADDAAVTGLDAVPEPPYALDPGVAPATRGAVPPPYAFDGGTAAAPGGTPPGVPPWQRPPIGPPQLPSTGGPPLDALLPPVSGNRKRRRAGRVALYALAASALLAVVAGAAWLASPLLPSAPASSGHPPAAAEASPEPSAPPAGGGPLAADDAEAADAAEDAAQDASDGTEPSGDATGPADIAPTSVEIRDGTISVALSWADSTGGAATHHVVGGPVGAGEDSGMASVPAGETSVEITGLNPDVEYCFRVVAVQSIDLAAASKEVCTDRGSQE</sequence>
<accession>A0ABV9STI1</accession>
<dbReference type="PROSITE" id="PS50011">
    <property type="entry name" value="PROTEIN_KINASE_DOM"/>
    <property type="match status" value="1"/>
</dbReference>
<keyword evidence="11" id="KW-1185">Reference proteome</keyword>
<dbReference type="InterPro" id="IPR036116">
    <property type="entry name" value="FN3_sf"/>
</dbReference>
<dbReference type="InterPro" id="IPR000719">
    <property type="entry name" value="Prot_kinase_dom"/>
</dbReference>
<name>A0ABV9STI1_9ACTN</name>
<proteinExistence type="predicted"/>
<dbReference type="CDD" id="cd00063">
    <property type="entry name" value="FN3"/>
    <property type="match status" value="1"/>
</dbReference>
<dbReference type="Gene3D" id="2.60.40.10">
    <property type="entry name" value="Immunoglobulins"/>
    <property type="match status" value="1"/>
</dbReference>
<evidence type="ECO:0000256" key="2">
    <source>
        <dbReference type="ARBA" id="ARBA00022741"/>
    </source>
</evidence>
<dbReference type="InterPro" id="IPR003961">
    <property type="entry name" value="FN3_dom"/>
</dbReference>
<feature type="domain" description="Fibronectin type-III" evidence="9">
    <location>
        <begin position="874"/>
        <end position="964"/>
    </location>
</feature>
<evidence type="ECO:0000256" key="3">
    <source>
        <dbReference type="ARBA" id="ARBA00022777"/>
    </source>
</evidence>
<comment type="caution">
    <text evidence="10">The sequence shown here is derived from an EMBL/GenBank/DDBJ whole genome shotgun (WGS) entry which is preliminary data.</text>
</comment>
<evidence type="ECO:0000256" key="6">
    <source>
        <dbReference type="ARBA" id="ARBA00023326"/>
    </source>
</evidence>
<keyword evidence="2" id="KW-0547">Nucleotide-binding</keyword>
<feature type="compositionally biased region" description="Basic and acidic residues" evidence="7">
    <location>
        <begin position="463"/>
        <end position="472"/>
    </location>
</feature>
<organism evidence="10 11">
    <name type="scientific">Streptomonospora arabica</name>
    <dbReference type="NCBI Taxonomy" id="412417"/>
    <lineage>
        <taxon>Bacteria</taxon>
        <taxon>Bacillati</taxon>
        <taxon>Actinomycetota</taxon>
        <taxon>Actinomycetes</taxon>
        <taxon>Streptosporangiales</taxon>
        <taxon>Nocardiopsidaceae</taxon>
        <taxon>Streptomonospora</taxon>
    </lineage>
</organism>
<feature type="compositionally biased region" description="Acidic residues" evidence="7">
    <location>
        <begin position="842"/>
        <end position="854"/>
    </location>
</feature>
<dbReference type="InterPro" id="IPR050205">
    <property type="entry name" value="CDPK_Ser/Thr_kinases"/>
</dbReference>
<dbReference type="Proteomes" id="UP001595858">
    <property type="component" value="Unassembled WGS sequence"/>
</dbReference>
<dbReference type="EMBL" id="JBHSIY010000029">
    <property type="protein sequence ID" value="MFC4869655.1"/>
    <property type="molecule type" value="Genomic_DNA"/>
</dbReference>
<dbReference type="SUPFAM" id="SSF49265">
    <property type="entry name" value="Fibronectin type III"/>
    <property type="match status" value="1"/>
</dbReference>
<feature type="compositionally biased region" description="Pro residues" evidence="7">
    <location>
        <begin position="739"/>
        <end position="757"/>
    </location>
</feature>
<dbReference type="RefSeq" id="WP_344141006.1">
    <property type="nucleotide sequence ID" value="NZ_BAAAQI010000002.1"/>
</dbReference>
<keyword evidence="3 10" id="KW-0418">Kinase</keyword>
<feature type="region of interest" description="Disordered" evidence="7">
    <location>
        <begin position="812"/>
        <end position="877"/>
    </location>
</feature>
<feature type="compositionally biased region" description="Pro residues" evidence="7">
    <location>
        <begin position="376"/>
        <end position="391"/>
    </location>
</feature>
<dbReference type="InterPro" id="IPR011009">
    <property type="entry name" value="Kinase-like_dom_sf"/>
</dbReference>
<evidence type="ECO:0000313" key="10">
    <source>
        <dbReference type="EMBL" id="MFC4869655.1"/>
    </source>
</evidence>
<evidence type="ECO:0000259" key="8">
    <source>
        <dbReference type="PROSITE" id="PS50011"/>
    </source>
</evidence>
<dbReference type="SMART" id="SM00220">
    <property type="entry name" value="S_TKc"/>
    <property type="match status" value="1"/>
</dbReference>
<feature type="compositionally biased region" description="Low complexity" evidence="7">
    <location>
        <begin position="566"/>
        <end position="579"/>
    </location>
</feature>
<feature type="region of interest" description="Disordered" evidence="7">
    <location>
        <begin position="281"/>
        <end position="777"/>
    </location>
</feature>
<dbReference type="InterPro" id="IPR013783">
    <property type="entry name" value="Ig-like_fold"/>
</dbReference>
<protein>
    <submittedName>
        <fullName evidence="10">Protein kinase</fullName>
    </submittedName>
</protein>
<dbReference type="PANTHER" id="PTHR24349">
    <property type="entry name" value="SERINE/THREONINE-PROTEIN KINASE"/>
    <property type="match status" value="1"/>
</dbReference>
<feature type="compositionally biased region" description="Pro residues" evidence="7">
    <location>
        <begin position="620"/>
        <end position="629"/>
    </location>
</feature>
<keyword evidence="1" id="KW-0808">Transferase</keyword>
<keyword evidence="5" id="KW-0378">Hydrolase</keyword>
<dbReference type="SUPFAM" id="SSF56112">
    <property type="entry name" value="Protein kinase-like (PK-like)"/>
    <property type="match status" value="1"/>
</dbReference>
<keyword evidence="6" id="KW-0119">Carbohydrate metabolism</keyword>
<evidence type="ECO:0000313" key="11">
    <source>
        <dbReference type="Proteomes" id="UP001595858"/>
    </source>
</evidence>
<evidence type="ECO:0000256" key="7">
    <source>
        <dbReference type="SAM" id="MobiDB-lite"/>
    </source>
</evidence>
<feature type="compositionally biased region" description="Basic and acidic residues" evidence="7">
    <location>
        <begin position="514"/>
        <end position="523"/>
    </location>
</feature>
<evidence type="ECO:0000259" key="9">
    <source>
        <dbReference type="PROSITE" id="PS50853"/>
    </source>
</evidence>
<evidence type="ECO:0000256" key="4">
    <source>
        <dbReference type="ARBA" id="ARBA00022840"/>
    </source>
</evidence>
<evidence type="ECO:0000256" key="5">
    <source>
        <dbReference type="ARBA" id="ARBA00023295"/>
    </source>
</evidence>
<keyword evidence="4" id="KW-0067">ATP-binding</keyword>
<dbReference type="PROSITE" id="PS50853">
    <property type="entry name" value="FN3"/>
    <property type="match status" value="1"/>
</dbReference>
<feature type="compositionally biased region" description="Basic and acidic residues" evidence="7">
    <location>
        <begin position="660"/>
        <end position="673"/>
    </location>
</feature>
<gene>
    <name evidence="10" type="ORF">ACFPCZ_23755</name>
</gene>